<evidence type="ECO:0000313" key="2">
    <source>
        <dbReference type="EMBL" id="NNH69489.1"/>
    </source>
</evidence>
<dbReference type="RefSeq" id="WP_157553204.1">
    <property type="nucleotide sequence ID" value="NZ_JABELX010000003.1"/>
</dbReference>
<evidence type="ECO:0000256" key="1">
    <source>
        <dbReference type="SAM" id="MobiDB-lite"/>
    </source>
</evidence>
<evidence type="ECO:0000313" key="3">
    <source>
        <dbReference type="Proteomes" id="UP000586827"/>
    </source>
</evidence>
<keyword evidence="3" id="KW-1185">Reference proteome</keyword>
<feature type="region of interest" description="Disordered" evidence="1">
    <location>
        <begin position="251"/>
        <end position="270"/>
    </location>
</feature>
<accession>A0A849C3E4</accession>
<dbReference type="EMBL" id="JABELX010000003">
    <property type="protein sequence ID" value="NNH69489.1"/>
    <property type="molecule type" value="Genomic_DNA"/>
</dbReference>
<organism evidence="2 3">
    <name type="scientific">Nocardia uniformis</name>
    <dbReference type="NCBI Taxonomy" id="53432"/>
    <lineage>
        <taxon>Bacteria</taxon>
        <taxon>Bacillati</taxon>
        <taxon>Actinomycetota</taxon>
        <taxon>Actinomycetes</taxon>
        <taxon>Mycobacteriales</taxon>
        <taxon>Nocardiaceae</taxon>
        <taxon>Nocardia</taxon>
    </lineage>
</organism>
<dbReference type="Proteomes" id="UP000586827">
    <property type="component" value="Unassembled WGS sequence"/>
</dbReference>
<dbReference type="AlphaFoldDB" id="A0A849C3E4"/>
<feature type="region of interest" description="Disordered" evidence="1">
    <location>
        <begin position="215"/>
        <end position="242"/>
    </location>
</feature>
<reference evidence="2 3" key="1">
    <citation type="submission" date="2020-05" db="EMBL/GenBank/DDBJ databases">
        <title>MicrobeNet Type strains.</title>
        <authorList>
            <person name="Nicholson A.C."/>
        </authorList>
    </citation>
    <scope>NUCLEOTIDE SEQUENCE [LARGE SCALE GENOMIC DNA]</scope>
    <source>
        <strain evidence="2 3">JCM 3224</strain>
    </source>
</reference>
<name>A0A849C3E4_9NOCA</name>
<sequence length="304" mass="30130">MAIGAVVEIAAVAASASVYGKGASAAIGGAAGFIGSAAQGGSSWTDHLTAAGTGAVAGFIGAGAGAVASKIIGKGHGAFQLKRAEGALGKARRSFSELNSRGSIGADIEKAKSLADDAAVAYAKAGKKKLKAAAQKKMDAADKEHGVLAEKSGLPHAEYRVHKAERALDQLKGKSSSIFDNHSGKWKDWLGRPAGAGSRVVQGVGAGGLYGLQPRLWGPSGGDSSDGSDGSDGGDGAVSAVSGTWVGGHVASMSEGPFQPGDPTGRLGTGFLWQPDGLADDLQRWYGGSVVVSTTESGGGQVGD</sequence>
<comment type="caution">
    <text evidence="2">The sequence shown here is derived from an EMBL/GenBank/DDBJ whole genome shotgun (WGS) entry which is preliminary data.</text>
</comment>
<gene>
    <name evidence="2" type="ORF">HLB23_06335</name>
</gene>
<protein>
    <submittedName>
        <fullName evidence="2">Uncharacterized protein</fullName>
    </submittedName>
</protein>
<proteinExistence type="predicted"/>